<dbReference type="Proteomes" id="UP000247932">
    <property type="component" value="Unassembled WGS sequence"/>
</dbReference>
<evidence type="ECO:0000313" key="1">
    <source>
        <dbReference type="EMBL" id="PXZ08686.1"/>
    </source>
</evidence>
<gene>
    <name evidence="1" type="ORF">DKK70_00815</name>
</gene>
<dbReference type="RefSeq" id="WP_110432326.1">
    <property type="nucleotide sequence ID" value="NZ_JBHZLB010000001.1"/>
</dbReference>
<reference evidence="1 2" key="1">
    <citation type="submission" date="2018-05" db="EMBL/GenBank/DDBJ databases">
        <title>Reference genomes for bee gut microbiota database.</title>
        <authorList>
            <person name="Ellegaard K.M."/>
        </authorList>
    </citation>
    <scope>NUCLEOTIDE SEQUENCE [LARGE SCALE GENOMIC DNA]</scope>
    <source>
        <strain evidence="1 2">ESL0182</strain>
    </source>
</reference>
<name>A0A2V4ECN5_9GAMM</name>
<evidence type="ECO:0000313" key="2">
    <source>
        <dbReference type="Proteomes" id="UP000247932"/>
    </source>
</evidence>
<keyword evidence="2" id="KW-1185">Reference proteome</keyword>
<protein>
    <submittedName>
        <fullName evidence="1">Uncharacterized protein</fullName>
    </submittedName>
</protein>
<accession>A0A2V4ECN5</accession>
<dbReference type="AlphaFoldDB" id="A0A2V4ECN5"/>
<proteinExistence type="predicted"/>
<sequence>MLLKLENTKVPMKLVYLLSEELKADPEYVSLTQALTLDRSRPYVGLNGTYGLFGSQEWWDSINRGKMPLLFLSGIIKRAYVTGQDPSDFNNTIDLLLDDGTIQSIGIYTNQEEDSDFFKEGHITSIVYALDELKPEAMLNFGQKYNQIALEMAVSLEPVK</sequence>
<dbReference type="OrthoDB" id="8757580at2"/>
<dbReference type="EMBL" id="QGLR01000002">
    <property type="protein sequence ID" value="PXZ08686.1"/>
    <property type="molecule type" value="Genomic_DNA"/>
</dbReference>
<organism evidence="1 2">
    <name type="scientific">Gilliamella apicola</name>
    <dbReference type="NCBI Taxonomy" id="1196095"/>
    <lineage>
        <taxon>Bacteria</taxon>
        <taxon>Pseudomonadati</taxon>
        <taxon>Pseudomonadota</taxon>
        <taxon>Gammaproteobacteria</taxon>
        <taxon>Orbales</taxon>
        <taxon>Orbaceae</taxon>
        <taxon>Gilliamella</taxon>
    </lineage>
</organism>
<comment type="caution">
    <text evidence="1">The sequence shown here is derived from an EMBL/GenBank/DDBJ whole genome shotgun (WGS) entry which is preliminary data.</text>
</comment>